<keyword evidence="3 5" id="KW-0238">DNA-binding</keyword>
<dbReference type="RefSeq" id="WP_200322965.1">
    <property type="nucleotide sequence ID" value="NZ_JAENJH010000008.1"/>
</dbReference>
<keyword evidence="8" id="KW-1185">Reference proteome</keyword>
<evidence type="ECO:0000256" key="4">
    <source>
        <dbReference type="ARBA" id="ARBA00023163"/>
    </source>
</evidence>
<dbReference type="SMART" id="SM00382">
    <property type="entry name" value="AAA"/>
    <property type="match status" value="1"/>
</dbReference>
<dbReference type="Pfam" id="PF03704">
    <property type="entry name" value="BTAD"/>
    <property type="match status" value="1"/>
</dbReference>
<dbReference type="InterPro" id="IPR011990">
    <property type="entry name" value="TPR-like_helical_dom_sf"/>
</dbReference>
<dbReference type="Gene3D" id="3.40.50.300">
    <property type="entry name" value="P-loop containing nucleotide triphosphate hydrolases"/>
    <property type="match status" value="1"/>
</dbReference>
<dbReference type="EMBL" id="JAENJH010000008">
    <property type="protein sequence ID" value="MBK1787846.1"/>
    <property type="molecule type" value="Genomic_DNA"/>
</dbReference>
<dbReference type="Gene3D" id="1.10.10.10">
    <property type="entry name" value="Winged helix-like DNA-binding domain superfamily/Winged helix DNA-binding domain"/>
    <property type="match status" value="1"/>
</dbReference>
<dbReference type="InterPro" id="IPR016032">
    <property type="entry name" value="Sig_transdc_resp-reg_C-effctor"/>
</dbReference>
<dbReference type="Proteomes" id="UP000635245">
    <property type="component" value="Unassembled WGS sequence"/>
</dbReference>
<gene>
    <name evidence="7" type="ORF">JHE00_26250</name>
</gene>
<dbReference type="AlphaFoldDB" id="A0A934QWR5"/>
<dbReference type="PANTHER" id="PTHR35807:SF1">
    <property type="entry name" value="TRANSCRIPTIONAL REGULATOR REDD"/>
    <property type="match status" value="1"/>
</dbReference>
<dbReference type="InterPro" id="IPR036388">
    <property type="entry name" value="WH-like_DNA-bd_sf"/>
</dbReference>
<evidence type="ECO:0000256" key="1">
    <source>
        <dbReference type="ARBA" id="ARBA00005820"/>
    </source>
</evidence>
<dbReference type="InterPro" id="IPR027417">
    <property type="entry name" value="P-loop_NTPase"/>
</dbReference>
<dbReference type="Gene3D" id="1.25.40.10">
    <property type="entry name" value="Tetratricopeptide repeat domain"/>
    <property type="match status" value="1"/>
</dbReference>
<feature type="DNA-binding region" description="OmpR/PhoB-type" evidence="5">
    <location>
        <begin position="1"/>
        <end position="97"/>
    </location>
</feature>
<dbReference type="SUPFAM" id="SSF46894">
    <property type="entry name" value="C-terminal effector domain of the bipartite response regulators"/>
    <property type="match status" value="1"/>
</dbReference>
<keyword evidence="2" id="KW-0805">Transcription regulation</keyword>
<feature type="domain" description="OmpR/PhoB-type" evidence="6">
    <location>
        <begin position="1"/>
        <end position="97"/>
    </location>
</feature>
<evidence type="ECO:0000256" key="3">
    <source>
        <dbReference type="ARBA" id="ARBA00023125"/>
    </source>
</evidence>
<accession>A0A934QWR5</accession>
<dbReference type="SMART" id="SM00862">
    <property type="entry name" value="Trans_reg_C"/>
    <property type="match status" value="1"/>
</dbReference>
<evidence type="ECO:0000313" key="8">
    <source>
        <dbReference type="Proteomes" id="UP000635245"/>
    </source>
</evidence>
<proteinExistence type="inferred from homology"/>
<dbReference type="InterPro" id="IPR005158">
    <property type="entry name" value="BTAD"/>
</dbReference>
<dbReference type="SMART" id="SM01043">
    <property type="entry name" value="BTAD"/>
    <property type="match status" value="1"/>
</dbReference>
<sequence length="618" mass="66126">MSVLLLGPVIARSEGTEICLGPPRQRSVFAVLAAHANQVITREGLVSAVWGAKAPATAVNSVYTYVSRLRSSLEPARSRRGSSELITSDSVGYALHLGSERVDTERFDDRRAEARVLANTGQLDSAVQQLDAGLALWQGEPYGGALGPFVESERVRLAELRLTAVEERAGLRYELGRYAELVGELSALVRVHPLREHLRHLLMLCYTGLGRQAEALATYHSLRTMLADELGIEPNPRLQDCYQQILRSGGPEGRRAPARALETAYTVVEPARAAAAALTAQLRRGVPGFAGRAGELKQLHDEVAASQERGVSPLVVLTGAPGAGKTALAVRFARESAESFPDGQLQLDLRGFSGDESPMDPGEAMRRLLMALGVTVLPENPERQKALYCRLVSGRRLLLLLDNAFSADQVRPLLPDGPSCLVIVTSRCTLSGLGDTAGARSLVVDAMEHGDALELFHTVAGVRVHESSTVAALLEDCGHLPLAVRIAAARIGLAPNADWALAQLRGRELIDVLQVPGDPQSSVRAAFGQSLRALGDDAVAQFVALGNLTTPTFTSLTAARLAGTASGVTRDALDALIDANLVREPVEDHFVLNPLIFAYTRYLNKSSETTQGPQAMPV</sequence>
<dbReference type="SUPFAM" id="SSF48452">
    <property type="entry name" value="TPR-like"/>
    <property type="match status" value="1"/>
</dbReference>
<dbReference type="GO" id="GO:0000160">
    <property type="term" value="P:phosphorelay signal transduction system"/>
    <property type="evidence" value="ECO:0007669"/>
    <property type="project" value="InterPro"/>
</dbReference>
<evidence type="ECO:0000256" key="2">
    <source>
        <dbReference type="ARBA" id="ARBA00023015"/>
    </source>
</evidence>
<reference evidence="7" key="1">
    <citation type="submission" date="2020-12" db="EMBL/GenBank/DDBJ databases">
        <title>Prauserella sp. ASG 168, a novel actinomycete isolated from cave rock.</title>
        <authorList>
            <person name="Suriyachadkun C."/>
        </authorList>
    </citation>
    <scope>NUCLEOTIDE SEQUENCE</scope>
    <source>
        <strain evidence="7">ASG 168</strain>
    </source>
</reference>
<evidence type="ECO:0000256" key="5">
    <source>
        <dbReference type="PROSITE-ProRule" id="PRU01091"/>
    </source>
</evidence>
<dbReference type="CDD" id="cd15831">
    <property type="entry name" value="BTAD"/>
    <property type="match status" value="1"/>
</dbReference>
<dbReference type="Pfam" id="PF00486">
    <property type="entry name" value="Trans_reg_C"/>
    <property type="match status" value="1"/>
</dbReference>
<organism evidence="7 8">
    <name type="scientific">Prauserella cavernicola</name>
    <dbReference type="NCBI Taxonomy" id="2800127"/>
    <lineage>
        <taxon>Bacteria</taxon>
        <taxon>Bacillati</taxon>
        <taxon>Actinomycetota</taxon>
        <taxon>Actinomycetes</taxon>
        <taxon>Pseudonocardiales</taxon>
        <taxon>Pseudonocardiaceae</taxon>
        <taxon>Prauserella</taxon>
    </lineage>
</organism>
<comment type="caution">
    <text evidence="7">The sequence shown here is derived from an EMBL/GenBank/DDBJ whole genome shotgun (WGS) entry which is preliminary data.</text>
</comment>
<dbReference type="PROSITE" id="PS51755">
    <property type="entry name" value="OMPR_PHOB"/>
    <property type="match status" value="1"/>
</dbReference>
<dbReference type="PANTHER" id="PTHR35807">
    <property type="entry name" value="TRANSCRIPTIONAL REGULATOR REDD-RELATED"/>
    <property type="match status" value="1"/>
</dbReference>
<evidence type="ECO:0000259" key="6">
    <source>
        <dbReference type="PROSITE" id="PS51755"/>
    </source>
</evidence>
<dbReference type="InterPro" id="IPR051677">
    <property type="entry name" value="AfsR-DnrI-RedD_regulator"/>
</dbReference>
<dbReference type="GO" id="GO:0003677">
    <property type="term" value="F:DNA binding"/>
    <property type="evidence" value="ECO:0007669"/>
    <property type="project" value="UniProtKB-UniRule"/>
</dbReference>
<evidence type="ECO:0000313" key="7">
    <source>
        <dbReference type="EMBL" id="MBK1787846.1"/>
    </source>
</evidence>
<keyword evidence="4" id="KW-0804">Transcription</keyword>
<dbReference type="PRINTS" id="PR00364">
    <property type="entry name" value="DISEASERSIST"/>
</dbReference>
<comment type="similarity">
    <text evidence="1">Belongs to the AfsR/DnrI/RedD regulatory family.</text>
</comment>
<dbReference type="InterPro" id="IPR003593">
    <property type="entry name" value="AAA+_ATPase"/>
</dbReference>
<dbReference type="InterPro" id="IPR001867">
    <property type="entry name" value="OmpR/PhoB-type_DNA-bd"/>
</dbReference>
<dbReference type="SUPFAM" id="SSF52540">
    <property type="entry name" value="P-loop containing nucleoside triphosphate hydrolases"/>
    <property type="match status" value="1"/>
</dbReference>
<name>A0A934QWR5_9PSEU</name>
<protein>
    <submittedName>
        <fullName evidence="7">Winged helix-turn-helix domain-containing protein</fullName>
    </submittedName>
</protein>
<dbReference type="GO" id="GO:0006355">
    <property type="term" value="P:regulation of DNA-templated transcription"/>
    <property type="evidence" value="ECO:0007669"/>
    <property type="project" value="InterPro"/>
</dbReference>